<dbReference type="EMBL" id="GBRH01270181">
    <property type="protein sequence ID" value="JAD27714.1"/>
    <property type="molecule type" value="Transcribed_RNA"/>
</dbReference>
<organism evidence="1">
    <name type="scientific">Arundo donax</name>
    <name type="common">Giant reed</name>
    <name type="synonym">Donax arundinaceus</name>
    <dbReference type="NCBI Taxonomy" id="35708"/>
    <lineage>
        <taxon>Eukaryota</taxon>
        <taxon>Viridiplantae</taxon>
        <taxon>Streptophyta</taxon>
        <taxon>Embryophyta</taxon>
        <taxon>Tracheophyta</taxon>
        <taxon>Spermatophyta</taxon>
        <taxon>Magnoliopsida</taxon>
        <taxon>Liliopsida</taxon>
        <taxon>Poales</taxon>
        <taxon>Poaceae</taxon>
        <taxon>PACMAD clade</taxon>
        <taxon>Arundinoideae</taxon>
        <taxon>Arundineae</taxon>
        <taxon>Arundo</taxon>
    </lineage>
</organism>
<evidence type="ECO:0000313" key="1">
    <source>
        <dbReference type="EMBL" id="JAD27714.1"/>
    </source>
</evidence>
<reference evidence="1" key="2">
    <citation type="journal article" date="2015" name="Data Brief">
        <title>Shoot transcriptome of the giant reed, Arundo donax.</title>
        <authorList>
            <person name="Barrero R.A."/>
            <person name="Guerrero F.D."/>
            <person name="Moolhuijzen P."/>
            <person name="Goolsby J.A."/>
            <person name="Tidwell J."/>
            <person name="Bellgard S.E."/>
            <person name="Bellgard M.I."/>
        </authorList>
    </citation>
    <scope>NUCLEOTIDE SEQUENCE</scope>
    <source>
        <tissue evidence="1">Shoot tissue taken approximately 20 cm above the soil surface</tissue>
    </source>
</reference>
<proteinExistence type="predicted"/>
<protein>
    <submittedName>
        <fullName evidence="1">Uncharacterized protein</fullName>
    </submittedName>
</protein>
<sequence>MDQLFSEVMLLLTLAHHDHPCSMLFLPMQ</sequence>
<name>A0A0A8YMB0_ARUDO</name>
<dbReference type="AlphaFoldDB" id="A0A0A8YMB0"/>
<reference evidence="1" key="1">
    <citation type="submission" date="2014-09" db="EMBL/GenBank/DDBJ databases">
        <authorList>
            <person name="Magalhaes I.L.F."/>
            <person name="Oliveira U."/>
            <person name="Santos F.R."/>
            <person name="Vidigal T.H.D.A."/>
            <person name="Brescovit A.D."/>
            <person name="Santos A.J."/>
        </authorList>
    </citation>
    <scope>NUCLEOTIDE SEQUENCE</scope>
    <source>
        <tissue evidence="1">Shoot tissue taken approximately 20 cm above the soil surface</tissue>
    </source>
</reference>
<accession>A0A0A8YMB0</accession>